<gene>
    <name evidence="1" type="ORF">ALEPTO_LOCUS13342</name>
</gene>
<evidence type="ECO:0000313" key="1">
    <source>
        <dbReference type="EMBL" id="CAG8752027.1"/>
    </source>
</evidence>
<evidence type="ECO:0000313" key="2">
    <source>
        <dbReference type="Proteomes" id="UP000789508"/>
    </source>
</evidence>
<dbReference type="EMBL" id="CAJVPS010041303">
    <property type="protein sequence ID" value="CAG8752027.1"/>
    <property type="molecule type" value="Genomic_DNA"/>
</dbReference>
<organism evidence="1 2">
    <name type="scientific">Ambispora leptoticha</name>
    <dbReference type="NCBI Taxonomy" id="144679"/>
    <lineage>
        <taxon>Eukaryota</taxon>
        <taxon>Fungi</taxon>
        <taxon>Fungi incertae sedis</taxon>
        <taxon>Mucoromycota</taxon>
        <taxon>Glomeromycotina</taxon>
        <taxon>Glomeromycetes</taxon>
        <taxon>Archaeosporales</taxon>
        <taxon>Ambisporaceae</taxon>
        <taxon>Ambispora</taxon>
    </lineage>
</organism>
<accession>A0A9N9IV53</accession>
<reference evidence="1" key="1">
    <citation type="submission" date="2021-06" db="EMBL/GenBank/DDBJ databases">
        <authorList>
            <person name="Kallberg Y."/>
            <person name="Tangrot J."/>
            <person name="Rosling A."/>
        </authorList>
    </citation>
    <scope>NUCLEOTIDE SEQUENCE</scope>
    <source>
        <strain evidence="1">FL130A</strain>
    </source>
</reference>
<dbReference type="Proteomes" id="UP000789508">
    <property type="component" value="Unassembled WGS sequence"/>
</dbReference>
<sequence length="60" mass="6959">SVVIASLLRIKVVKSQVKVALKRHENSIRRAANKGETKTNWVAQHFGWTKFHPKKFTNHH</sequence>
<comment type="caution">
    <text evidence="1">The sequence shown here is derived from an EMBL/GenBank/DDBJ whole genome shotgun (WGS) entry which is preliminary data.</text>
</comment>
<keyword evidence="2" id="KW-1185">Reference proteome</keyword>
<proteinExistence type="predicted"/>
<dbReference type="AlphaFoldDB" id="A0A9N9IV53"/>
<name>A0A9N9IV53_9GLOM</name>
<feature type="non-terminal residue" evidence="1">
    <location>
        <position position="1"/>
    </location>
</feature>
<protein>
    <submittedName>
        <fullName evidence="1">4615_t:CDS:1</fullName>
    </submittedName>
</protein>